<keyword evidence="2" id="KW-1185">Reference proteome</keyword>
<evidence type="ECO:0000313" key="1">
    <source>
        <dbReference type="EMBL" id="GIQ92874.1"/>
    </source>
</evidence>
<evidence type="ECO:0000313" key="2">
    <source>
        <dbReference type="Proteomes" id="UP000265618"/>
    </source>
</evidence>
<dbReference type="EMBL" id="BDIP01010796">
    <property type="protein sequence ID" value="GIQ92874.1"/>
    <property type="molecule type" value="Genomic_DNA"/>
</dbReference>
<comment type="caution">
    <text evidence="1">The sequence shown here is derived from an EMBL/GenBank/DDBJ whole genome shotgun (WGS) entry which is preliminary data.</text>
</comment>
<name>A0A9K3DCB2_9EUKA</name>
<organism evidence="1 2">
    <name type="scientific">Kipferlia bialata</name>
    <dbReference type="NCBI Taxonomy" id="797122"/>
    <lineage>
        <taxon>Eukaryota</taxon>
        <taxon>Metamonada</taxon>
        <taxon>Carpediemonas-like organisms</taxon>
        <taxon>Kipferlia</taxon>
    </lineage>
</organism>
<reference evidence="1 2" key="1">
    <citation type="journal article" date="2018" name="PLoS ONE">
        <title>The draft genome of Kipferlia bialata reveals reductive genome evolution in fornicate parasites.</title>
        <authorList>
            <person name="Tanifuji G."/>
            <person name="Takabayashi S."/>
            <person name="Kume K."/>
            <person name="Takagi M."/>
            <person name="Nakayama T."/>
            <person name="Kamikawa R."/>
            <person name="Inagaki Y."/>
            <person name="Hashimoto T."/>
        </authorList>
    </citation>
    <scope>NUCLEOTIDE SEQUENCE [LARGE SCALE GENOMIC DNA]</scope>
    <source>
        <strain evidence="1">NY0173</strain>
    </source>
</reference>
<gene>
    <name evidence="1" type="ORF">KIPB_016909</name>
</gene>
<dbReference type="Gene3D" id="3.30.420.40">
    <property type="match status" value="1"/>
</dbReference>
<sequence>VVSIDRAGENGQPYISEVKLNEACSSGCGSFISTFAESLGMTIQDFTAAGVFSPPPPPPPSPS</sequence>
<dbReference type="AlphaFoldDB" id="A0A9K3DCB2"/>
<protein>
    <submittedName>
        <fullName evidence="1">Uncharacterized protein</fullName>
    </submittedName>
</protein>
<feature type="non-terminal residue" evidence="1">
    <location>
        <position position="63"/>
    </location>
</feature>
<dbReference type="Proteomes" id="UP000265618">
    <property type="component" value="Unassembled WGS sequence"/>
</dbReference>
<feature type="non-terminal residue" evidence="1">
    <location>
        <position position="1"/>
    </location>
</feature>
<proteinExistence type="predicted"/>
<accession>A0A9K3DCB2</accession>